<sequence length="40" mass="4442">MVEQVQLTQKFLTPSTGKCHDVQDNLRQVSRTDSSVNPPG</sequence>
<proteinExistence type="predicted"/>
<evidence type="ECO:0000256" key="1">
    <source>
        <dbReference type="SAM" id="MobiDB-lite"/>
    </source>
</evidence>
<reference evidence="2 3" key="1">
    <citation type="submission" date="2010-04" db="EMBL/GenBank/DDBJ databases">
        <authorList>
            <person name="Weinstock G."/>
            <person name="Sodergren E."/>
            <person name="Clifton S."/>
            <person name="Fulton L."/>
            <person name="Fulton B."/>
            <person name="Courtney L."/>
            <person name="Fronick C."/>
            <person name="Harrison M."/>
            <person name="Strong C."/>
            <person name="Farmer C."/>
            <person name="Delahaunty K."/>
            <person name="Markovic C."/>
            <person name="Hall O."/>
            <person name="Minx P."/>
            <person name="Tomlinson C."/>
            <person name="Mitreva M."/>
            <person name="Hou S."/>
            <person name="Wollam A."/>
            <person name="Pepin K.H."/>
            <person name="Johnson M."/>
            <person name="Bhonagiri V."/>
            <person name="Zhang X."/>
            <person name="Suruliraj S."/>
            <person name="Warren W."/>
            <person name="Chinwalla A."/>
            <person name="Mardis E.R."/>
            <person name="Wilson R.K."/>
        </authorList>
    </citation>
    <scope>NUCLEOTIDE SEQUENCE [LARGE SCALE GENOMIC DNA]</scope>
    <source>
        <strain evidence="2 3">DSM 20306</strain>
    </source>
</reference>
<keyword evidence="3" id="KW-1185">Reference proteome</keyword>
<feature type="region of interest" description="Disordered" evidence="1">
    <location>
        <begin position="15"/>
        <end position="40"/>
    </location>
</feature>
<organism evidence="2 3">
    <name type="scientific">Corynebacterium ammoniagenes DSM 20306</name>
    <dbReference type="NCBI Taxonomy" id="649754"/>
    <lineage>
        <taxon>Bacteria</taxon>
        <taxon>Bacillati</taxon>
        <taxon>Actinomycetota</taxon>
        <taxon>Actinomycetes</taxon>
        <taxon>Mycobacteriales</taxon>
        <taxon>Corynebacteriaceae</taxon>
        <taxon>Corynebacterium</taxon>
    </lineage>
</organism>
<comment type="caution">
    <text evidence="2">The sequence shown here is derived from an EMBL/GenBank/DDBJ whole genome shotgun (WGS) entry which is preliminary data.</text>
</comment>
<dbReference type="EMBL" id="ADNS01000002">
    <property type="protein sequence ID" value="EFG82275.1"/>
    <property type="molecule type" value="Genomic_DNA"/>
</dbReference>
<protein>
    <submittedName>
        <fullName evidence="2">Uncharacterized protein</fullName>
    </submittedName>
</protein>
<dbReference type="Proteomes" id="UP000006015">
    <property type="component" value="Unassembled WGS sequence"/>
</dbReference>
<evidence type="ECO:0000313" key="3">
    <source>
        <dbReference type="Proteomes" id="UP000006015"/>
    </source>
</evidence>
<accession>A0ABN0AHF0</accession>
<name>A0ABN0AHF0_CORAM</name>
<feature type="compositionally biased region" description="Polar residues" evidence="1">
    <location>
        <begin position="25"/>
        <end position="40"/>
    </location>
</feature>
<gene>
    <name evidence="2" type="ORF">HMPREF0281_00304</name>
</gene>
<evidence type="ECO:0000313" key="2">
    <source>
        <dbReference type="EMBL" id="EFG82275.1"/>
    </source>
</evidence>